<evidence type="ECO:0000256" key="5">
    <source>
        <dbReference type="ARBA" id="ARBA00022723"/>
    </source>
</evidence>
<keyword evidence="9" id="KW-1133">Transmembrane helix</keyword>
<evidence type="ECO:0000313" key="16">
    <source>
        <dbReference type="Proteomes" id="UP000249723"/>
    </source>
</evidence>
<evidence type="ECO:0000256" key="8">
    <source>
        <dbReference type="ARBA" id="ARBA00022837"/>
    </source>
</evidence>
<feature type="compositionally biased region" description="Low complexity" evidence="13">
    <location>
        <begin position="23"/>
        <end position="47"/>
    </location>
</feature>
<feature type="compositionally biased region" description="Low complexity" evidence="13">
    <location>
        <begin position="162"/>
        <end position="194"/>
    </location>
</feature>
<dbReference type="PROSITE" id="PS50222">
    <property type="entry name" value="EF_HAND_2"/>
    <property type="match status" value="2"/>
</dbReference>
<evidence type="ECO:0000256" key="2">
    <source>
        <dbReference type="ARBA" id="ARBA00006375"/>
    </source>
</evidence>
<sequence length="924" mass="97895">MTTLSSDPPPIRDDDEAPPPSTKPSFSFSSSSSSSAPSIDPASSSLFAASSASSSSTIGILSDSSSTPCHAEIFQLIASGSTTAPSTNDPNLSLRPRHERIPIELDSAAYEQAVRDGDVAAPEDEPHTLSEYKAFEGPVRRLSIFRTLFDSIPIPTSPPTSPVASTSTLPDASAQATTASSPSSPSAPTALQQADQHARDRKTYARELWCKCNDVPAGASLNSALAASTATTAPPQGADTPLRTASTSPESTKTLRSQPSAPIASAAARWTAFEKYAEEKEKELWKVFVEFDSDRDMKLRVPEVRQACKRAGLEIMDGTLDDFMKTVDKDGDGAISFAEWRNFLLVRLTTRSAKDSYGVTDVSGSMVWLQLLPRPTSMPEIMHYYQTHRKHRPSMSRLTQDGDVVIGGGKTGWNRLMTKSAAASKSASLTSQPKKAMNSSAALAILQDATNLRKRETENDEKRWARECVECWASKAGAVGAVKKGNAVENVAPPKTAVSKNVSNSSSSVGAASVRDGAAASRVVDSTEKSTTPSAAAAAATTATTTADAGTASPAHSTSPVVEDDGDEQADEFQHGMFAGAGKFLLAGGLAGAVSRTATAPFDRLKVYLITSPSTLQPVTPRYVPSLGSPEAAAPSRPTKKVRRGKGSIPAAVRAIWRQGGGPAAFWTGNGLNVIKIFPESAIKFLSYESAKRVFAQYWDRVPDQTMISNSSRFVSGGIGGVLSQFVIYPIETLKTRVMSSTGGEHKGNALIFETAKNIWRKGGVKLYFRGLPAGLIGVFPYSAIDMSTFEGIKLAYTKWAGEEPGIPGSLAFGALSGGVGATSVYPLNLVRTRLQAQGTPAHPQTYTGVRDAARKCYQREGWRGFYKGLTPTLVKVVPAVAISYAVYDASKKVLFGREEGCHGGASSSASSASASMDEDCTEE</sequence>
<evidence type="ECO:0000256" key="4">
    <source>
        <dbReference type="ARBA" id="ARBA00022692"/>
    </source>
</evidence>
<keyword evidence="7" id="KW-0999">Mitochondrion inner membrane</keyword>
<dbReference type="PANTHER" id="PTHR24089">
    <property type="entry name" value="SOLUTE CARRIER FAMILY 25"/>
    <property type="match status" value="1"/>
</dbReference>
<dbReference type="EMBL" id="FMWP01000118">
    <property type="protein sequence ID" value="SDA02093.1"/>
    <property type="molecule type" value="Genomic_DNA"/>
</dbReference>
<keyword evidence="5" id="KW-0479">Metal-binding</keyword>
<protein>
    <submittedName>
        <fullName evidence="15">BZ3500_MvSof-1268-A1-R1_Chr10-3g03069 protein</fullName>
    </submittedName>
</protein>
<feature type="region of interest" description="Disordered" evidence="13">
    <location>
        <begin position="497"/>
        <end position="568"/>
    </location>
</feature>
<dbReference type="SUPFAM" id="SSF47473">
    <property type="entry name" value="EF-hand"/>
    <property type="match status" value="1"/>
</dbReference>
<dbReference type="GO" id="GO:0005743">
    <property type="term" value="C:mitochondrial inner membrane"/>
    <property type="evidence" value="ECO:0007669"/>
    <property type="project" value="UniProtKB-SubCell"/>
</dbReference>
<feature type="region of interest" description="Disordered" evidence="13">
    <location>
        <begin position="903"/>
        <end position="924"/>
    </location>
</feature>
<name>A0A2X0LS73_9BASI</name>
<dbReference type="SUPFAM" id="SSF103506">
    <property type="entry name" value="Mitochondrial carrier"/>
    <property type="match status" value="1"/>
</dbReference>
<evidence type="ECO:0000256" key="13">
    <source>
        <dbReference type="SAM" id="MobiDB-lite"/>
    </source>
</evidence>
<evidence type="ECO:0000256" key="1">
    <source>
        <dbReference type="ARBA" id="ARBA00004448"/>
    </source>
</evidence>
<dbReference type="OrthoDB" id="270584at2759"/>
<feature type="compositionally biased region" description="Low complexity" evidence="13">
    <location>
        <begin position="497"/>
        <end position="555"/>
    </location>
</feature>
<keyword evidence="10" id="KW-0496">Mitochondrion</keyword>
<dbReference type="InterPro" id="IPR023395">
    <property type="entry name" value="MCP_dom_sf"/>
</dbReference>
<evidence type="ECO:0000256" key="10">
    <source>
        <dbReference type="ARBA" id="ARBA00023128"/>
    </source>
</evidence>
<dbReference type="InterPro" id="IPR018108">
    <property type="entry name" value="MCP_transmembrane"/>
</dbReference>
<feature type="domain" description="EF-hand" evidence="14">
    <location>
        <begin position="315"/>
        <end position="350"/>
    </location>
</feature>
<keyword evidence="16" id="KW-1185">Reference proteome</keyword>
<dbReference type="PRINTS" id="PR00926">
    <property type="entry name" value="MITOCARRIER"/>
</dbReference>
<evidence type="ECO:0000256" key="11">
    <source>
        <dbReference type="ARBA" id="ARBA00023136"/>
    </source>
</evidence>
<dbReference type="FunFam" id="1.50.40.10:FF:000016">
    <property type="entry name" value="Solute carrier family 25 member 23"/>
    <property type="match status" value="1"/>
</dbReference>
<dbReference type="GO" id="GO:0005509">
    <property type="term" value="F:calcium ion binding"/>
    <property type="evidence" value="ECO:0007669"/>
    <property type="project" value="InterPro"/>
</dbReference>
<evidence type="ECO:0000256" key="6">
    <source>
        <dbReference type="ARBA" id="ARBA00022737"/>
    </source>
</evidence>
<dbReference type="PROSITE" id="PS50920">
    <property type="entry name" value="SOLCAR"/>
    <property type="match status" value="3"/>
</dbReference>
<feature type="compositionally biased region" description="Low complexity" evidence="13">
    <location>
        <begin position="906"/>
        <end position="916"/>
    </location>
</feature>
<gene>
    <name evidence="15" type="ORF">BZ3500_MVSOF-1268-A1-R1_CHR10-3G03069</name>
</gene>
<feature type="repeat" description="Solcar" evidence="12">
    <location>
        <begin position="579"/>
        <end position="694"/>
    </location>
</feature>
<evidence type="ECO:0000259" key="14">
    <source>
        <dbReference type="PROSITE" id="PS50222"/>
    </source>
</evidence>
<dbReference type="PROSITE" id="PS00018">
    <property type="entry name" value="EF_HAND_1"/>
    <property type="match status" value="1"/>
</dbReference>
<dbReference type="AlphaFoldDB" id="A0A2X0LS73"/>
<dbReference type="SMART" id="SM00054">
    <property type="entry name" value="EFh"/>
    <property type="match status" value="2"/>
</dbReference>
<dbReference type="Gene3D" id="1.50.40.10">
    <property type="entry name" value="Mitochondrial carrier domain"/>
    <property type="match status" value="1"/>
</dbReference>
<evidence type="ECO:0000256" key="3">
    <source>
        <dbReference type="ARBA" id="ARBA00022448"/>
    </source>
</evidence>
<keyword evidence="4 12" id="KW-0812">Transmembrane</keyword>
<keyword evidence="8" id="KW-0106">Calcium</keyword>
<dbReference type="GO" id="GO:0055085">
    <property type="term" value="P:transmembrane transport"/>
    <property type="evidence" value="ECO:0007669"/>
    <property type="project" value="InterPro"/>
</dbReference>
<dbReference type="InterPro" id="IPR018247">
    <property type="entry name" value="EF_Hand_1_Ca_BS"/>
</dbReference>
<accession>A0A2X0LS73</accession>
<feature type="region of interest" description="Disordered" evidence="13">
    <location>
        <begin position="1"/>
        <end position="47"/>
    </location>
</feature>
<comment type="subcellular location">
    <subcellularLocation>
        <location evidence="1">Mitochondrion inner membrane</location>
        <topology evidence="1">Multi-pass membrane protein</topology>
    </subcellularLocation>
</comment>
<evidence type="ECO:0000313" key="15">
    <source>
        <dbReference type="EMBL" id="SDA02093.1"/>
    </source>
</evidence>
<keyword evidence="6" id="KW-0677">Repeat</keyword>
<evidence type="ECO:0000256" key="7">
    <source>
        <dbReference type="ARBA" id="ARBA00022792"/>
    </source>
</evidence>
<feature type="domain" description="EF-hand" evidence="14">
    <location>
        <begin position="279"/>
        <end position="314"/>
    </location>
</feature>
<feature type="region of interest" description="Disordered" evidence="13">
    <location>
        <begin position="156"/>
        <end position="198"/>
    </location>
</feature>
<dbReference type="Gene3D" id="1.10.238.10">
    <property type="entry name" value="EF-hand"/>
    <property type="match status" value="1"/>
</dbReference>
<organism evidence="15 16">
    <name type="scientific">Microbotryum saponariae</name>
    <dbReference type="NCBI Taxonomy" id="289078"/>
    <lineage>
        <taxon>Eukaryota</taxon>
        <taxon>Fungi</taxon>
        <taxon>Dikarya</taxon>
        <taxon>Basidiomycota</taxon>
        <taxon>Pucciniomycotina</taxon>
        <taxon>Microbotryomycetes</taxon>
        <taxon>Microbotryales</taxon>
        <taxon>Microbotryaceae</taxon>
        <taxon>Microbotryum</taxon>
    </lineage>
</organism>
<feature type="repeat" description="Solcar" evidence="12">
    <location>
        <begin position="805"/>
        <end position="894"/>
    </location>
</feature>
<dbReference type="Pfam" id="PF13499">
    <property type="entry name" value="EF-hand_7"/>
    <property type="match status" value="1"/>
</dbReference>
<dbReference type="InterPro" id="IPR011992">
    <property type="entry name" value="EF-hand-dom_pair"/>
</dbReference>
<dbReference type="Pfam" id="PF00153">
    <property type="entry name" value="Mito_carr"/>
    <property type="match status" value="3"/>
</dbReference>
<feature type="compositionally biased region" description="Polar residues" evidence="13">
    <location>
        <begin position="243"/>
        <end position="258"/>
    </location>
</feature>
<dbReference type="Proteomes" id="UP000249723">
    <property type="component" value="Unassembled WGS sequence"/>
</dbReference>
<feature type="repeat" description="Solcar" evidence="12">
    <location>
        <begin position="708"/>
        <end position="796"/>
    </location>
</feature>
<feature type="compositionally biased region" description="Low complexity" evidence="13">
    <location>
        <begin position="227"/>
        <end position="238"/>
    </location>
</feature>
<keyword evidence="3" id="KW-0813">Transport</keyword>
<dbReference type="InterPro" id="IPR002048">
    <property type="entry name" value="EF_hand_dom"/>
</dbReference>
<evidence type="ECO:0000256" key="9">
    <source>
        <dbReference type="ARBA" id="ARBA00022989"/>
    </source>
</evidence>
<feature type="region of interest" description="Disordered" evidence="13">
    <location>
        <begin position="227"/>
        <end position="262"/>
    </location>
</feature>
<comment type="similarity">
    <text evidence="2">Belongs to the mitochondrial carrier (TC 2.A.29) family.</text>
</comment>
<dbReference type="InterPro" id="IPR002067">
    <property type="entry name" value="MCP"/>
</dbReference>
<keyword evidence="11 12" id="KW-0472">Membrane</keyword>
<reference evidence="16" key="1">
    <citation type="submission" date="2016-10" db="EMBL/GenBank/DDBJ databases">
        <authorList>
            <person name="Jeantristanb JTB J.-T."/>
            <person name="Ricardo R."/>
        </authorList>
    </citation>
    <scope>NUCLEOTIDE SEQUENCE [LARGE SCALE GENOMIC DNA]</scope>
</reference>
<dbReference type="CDD" id="cd00051">
    <property type="entry name" value="EFh"/>
    <property type="match status" value="1"/>
</dbReference>
<evidence type="ECO:0000256" key="12">
    <source>
        <dbReference type="PROSITE-ProRule" id="PRU00282"/>
    </source>
</evidence>
<proteinExistence type="inferred from homology"/>
<dbReference type="STRING" id="289078.A0A2X0LS73"/>